<name>A0A8W8KMV9_MAGGI</name>
<feature type="compositionally biased region" description="Low complexity" evidence="1">
    <location>
        <begin position="290"/>
        <end position="301"/>
    </location>
</feature>
<keyword evidence="4" id="KW-1185">Reference proteome</keyword>
<evidence type="ECO:0000256" key="1">
    <source>
        <dbReference type="SAM" id="MobiDB-lite"/>
    </source>
</evidence>
<feature type="compositionally biased region" description="Basic and acidic residues" evidence="1">
    <location>
        <begin position="257"/>
        <end position="276"/>
    </location>
</feature>
<feature type="region of interest" description="Disordered" evidence="1">
    <location>
        <begin position="255"/>
        <end position="337"/>
    </location>
</feature>
<feature type="transmembrane region" description="Helical" evidence="2">
    <location>
        <begin position="107"/>
        <end position="128"/>
    </location>
</feature>
<dbReference type="AlphaFoldDB" id="A0A8W8KMV9"/>
<dbReference type="Proteomes" id="UP000005408">
    <property type="component" value="Unassembled WGS sequence"/>
</dbReference>
<keyword evidence="2" id="KW-1133">Transmembrane helix</keyword>
<accession>A0A8W8KMV9</accession>
<proteinExistence type="predicted"/>
<protein>
    <submittedName>
        <fullName evidence="3">Uncharacterized protein</fullName>
    </submittedName>
</protein>
<evidence type="ECO:0000313" key="4">
    <source>
        <dbReference type="Proteomes" id="UP000005408"/>
    </source>
</evidence>
<reference evidence="3" key="1">
    <citation type="submission" date="2022-08" db="UniProtKB">
        <authorList>
            <consortium name="EnsemblMetazoa"/>
        </authorList>
    </citation>
    <scope>IDENTIFICATION</scope>
    <source>
        <strain evidence="3">05x7-T-G4-1.051#20</strain>
    </source>
</reference>
<evidence type="ECO:0000256" key="2">
    <source>
        <dbReference type="SAM" id="Phobius"/>
    </source>
</evidence>
<organism evidence="3 4">
    <name type="scientific">Magallana gigas</name>
    <name type="common">Pacific oyster</name>
    <name type="synonym">Crassostrea gigas</name>
    <dbReference type="NCBI Taxonomy" id="29159"/>
    <lineage>
        <taxon>Eukaryota</taxon>
        <taxon>Metazoa</taxon>
        <taxon>Spiralia</taxon>
        <taxon>Lophotrochozoa</taxon>
        <taxon>Mollusca</taxon>
        <taxon>Bivalvia</taxon>
        <taxon>Autobranchia</taxon>
        <taxon>Pteriomorphia</taxon>
        <taxon>Ostreida</taxon>
        <taxon>Ostreoidea</taxon>
        <taxon>Ostreidae</taxon>
        <taxon>Magallana</taxon>
    </lineage>
</organism>
<keyword evidence="2" id="KW-0472">Membrane</keyword>
<dbReference type="EnsemblMetazoa" id="G23828.1">
    <property type="protein sequence ID" value="G23828.1:cds"/>
    <property type="gene ID" value="G23828"/>
</dbReference>
<dbReference type="Gene3D" id="2.170.300.10">
    <property type="entry name" value="Tie2 ligand-binding domain superfamily"/>
    <property type="match status" value="1"/>
</dbReference>
<evidence type="ECO:0000313" key="3">
    <source>
        <dbReference type="EnsemblMetazoa" id="G23828.1:cds"/>
    </source>
</evidence>
<keyword evidence="2" id="KW-0812">Transmembrane</keyword>
<sequence>MVVCQNIGGSNVCMVPNSPSVKCCTGFYLSQDKCIECEPGTIGDNCSIPCAPGYFGRQCNRRCHCSPGKFCDPTKGCLCNSTSVKCTDPEPTVTETVTKATVPQSNYYMVLLFSISVITLLFMTMLSVRLRCATVFRRKGIETESNVGAQRPPSEHDLSVVTSSDVYNHLNLRVNYQNLSHYYTDSIATGVEPSPCPGLASNDSSQNDQEHIHFNWHSLRINRQRNVKEFDRNPVNGANTGSVYKQTIDLYSSSRPYDTKELSHGKSEQRKSDKTIKLKQPQPSLETVVLKPKSPSSLSSPSKHRTQNKELYVNDDDLPSIQNNLRTDSHLDGDESDEYFDVSYDGQLTGSSSVRSLSGSSKTGLDMSDYINCGTLTL</sequence>